<evidence type="ECO:0000313" key="4">
    <source>
        <dbReference type="RefSeq" id="XP_034244596.1"/>
    </source>
</evidence>
<feature type="compositionally biased region" description="Basic and acidic residues" evidence="2">
    <location>
        <begin position="314"/>
        <end position="327"/>
    </location>
</feature>
<sequence>MKVARIQNSLKDLNKDIGNCELQLKALKGKDGLSGAGRSQSVAKNPNIKSGNRLPSAPNLSRSCMGGTKQFIETERTRKSRSPNKGWSNEERNVLCKEVIGRRNSPTRVEVVVRTKSSKKRSRSVQPSRIDHETPTREQAGRNRSLALNQPSTERKNASWGHIFQQQSSSTGNINWKERGKVSAALRYPSSDDDDHSSAELQKWVQSIPHGRSKTVLKSPHLANGNVKTSDADGSDNYFSIFNPHRTLNFLVKELRGKIHKDYDENMLRIIDDMEKALCCLPLDACHSTPSGQTSSKQTALQPNARCSSSKPRYSMDHISDHSESLSKDRTKILHPEQDNVLQENSPNLVGRLLSTVSRITKIAGMPEKTEEINCEQKGRQPKPKSSTQNLAAESLQAQLESGCKQLEETCRQMEETCETLRQQKNQLMDDLNHKTQQLETVINKNQQLTIYAADIRQEMLRVQQAAEMAQQEHIKTKQKLLAQINEMKESNFRMNQRLEETLQENERSNTELQLCRLERDKMLILMSNKDLEVAKLKKEIVDVNTLVTEQLANIRNLTGRKGSSDDLGKMMQAVSRLYDTVDGANGALKQQCEQEAFKKHIGDGEGSRSRPICSSPTSSVNSSLYSSWQMMSDITTDHNHPEEKVKSGERMVNFPIETVSLKGKDSGFNTATPVYNQETTSKASETDSTTKKENSAKELKAGLQDMFHLMKKQTSEAINITLPSPPKGFDKVPETLGLSQWTELSASESTVLFHSSDDSDSIQFS</sequence>
<feature type="compositionally biased region" description="Basic and acidic residues" evidence="2">
    <location>
        <begin position="129"/>
        <end position="141"/>
    </location>
</feature>
<feature type="region of interest" description="Disordered" evidence="2">
    <location>
        <begin position="290"/>
        <end position="327"/>
    </location>
</feature>
<feature type="compositionally biased region" description="Polar residues" evidence="2">
    <location>
        <begin position="668"/>
        <end position="684"/>
    </location>
</feature>
<feature type="compositionally biased region" description="Basic and acidic residues" evidence="2">
    <location>
        <begin position="685"/>
        <end position="695"/>
    </location>
</feature>
<gene>
    <name evidence="4" type="primary">LOC117647123</name>
</gene>
<proteinExistence type="predicted"/>
<dbReference type="Proteomes" id="UP000515158">
    <property type="component" value="Unplaced"/>
</dbReference>
<feature type="region of interest" description="Disordered" evidence="2">
    <location>
        <begin position="30"/>
        <end position="65"/>
    </location>
</feature>
<evidence type="ECO:0000256" key="1">
    <source>
        <dbReference type="SAM" id="Coils"/>
    </source>
</evidence>
<feature type="compositionally biased region" description="Polar residues" evidence="2">
    <location>
        <begin position="37"/>
        <end position="50"/>
    </location>
</feature>
<dbReference type="OrthoDB" id="8193820at2759"/>
<feature type="region of interest" description="Disordered" evidence="2">
    <location>
        <begin position="106"/>
        <end position="166"/>
    </location>
</feature>
<accession>A0A6P8Z4B0</accession>
<keyword evidence="1" id="KW-0175">Coiled coil</keyword>
<feature type="coiled-coil region" evidence="1">
    <location>
        <begin position="3"/>
        <end position="30"/>
    </location>
</feature>
<keyword evidence="3" id="KW-1185">Reference proteome</keyword>
<dbReference type="AlphaFoldDB" id="A0A6P8Z4B0"/>
<dbReference type="RefSeq" id="XP_034244596.1">
    <property type="nucleotide sequence ID" value="XM_034388705.1"/>
</dbReference>
<feature type="compositionally biased region" description="Polar residues" evidence="2">
    <location>
        <begin position="290"/>
        <end position="312"/>
    </location>
</feature>
<dbReference type="InParanoid" id="A0A6P8Z4B0"/>
<evidence type="ECO:0000256" key="2">
    <source>
        <dbReference type="SAM" id="MobiDB-lite"/>
    </source>
</evidence>
<protein>
    <submittedName>
        <fullName evidence="4">Uncharacterized protein LOC117647123</fullName>
    </submittedName>
</protein>
<organism evidence="4">
    <name type="scientific">Thrips palmi</name>
    <name type="common">Melon thrips</name>
    <dbReference type="NCBI Taxonomy" id="161013"/>
    <lineage>
        <taxon>Eukaryota</taxon>
        <taxon>Metazoa</taxon>
        <taxon>Ecdysozoa</taxon>
        <taxon>Arthropoda</taxon>
        <taxon>Hexapoda</taxon>
        <taxon>Insecta</taxon>
        <taxon>Pterygota</taxon>
        <taxon>Neoptera</taxon>
        <taxon>Paraneoptera</taxon>
        <taxon>Thysanoptera</taxon>
        <taxon>Terebrantia</taxon>
        <taxon>Thripoidea</taxon>
        <taxon>Thripidae</taxon>
        <taxon>Thrips</taxon>
    </lineage>
</organism>
<name>A0A6P8Z4B0_THRPL</name>
<dbReference type="GeneID" id="117647123"/>
<reference evidence="4" key="1">
    <citation type="submission" date="2025-08" db="UniProtKB">
        <authorList>
            <consortium name="RefSeq"/>
        </authorList>
    </citation>
    <scope>IDENTIFICATION</scope>
    <source>
        <tissue evidence="4">Total insect</tissue>
    </source>
</reference>
<feature type="region of interest" description="Disordered" evidence="2">
    <location>
        <begin position="666"/>
        <end position="695"/>
    </location>
</feature>
<feature type="coiled-coil region" evidence="1">
    <location>
        <begin position="397"/>
        <end position="519"/>
    </location>
</feature>
<evidence type="ECO:0000313" key="3">
    <source>
        <dbReference type="Proteomes" id="UP000515158"/>
    </source>
</evidence>
<dbReference type="KEGG" id="tpal:117647123"/>